<keyword evidence="1" id="KW-0472">Membrane</keyword>
<evidence type="ECO:0008006" key="5">
    <source>
        <dbReference type="Google" id="ProtNLM"/>
    </source>
</evidence>
<evidence type="ECO:0000313" key="3">
    <source>
        <dbReference type="EMBL" id="KAL1526045.1"/>
    </source>
</evidence>
<accession>A0AB34JZE9</accession>
<feature type="chain" id="PRO_5044250899" description="Transmembrane protein" evidence="2">
    <location>
        <begin position="17"/>
        <end position="120"/>
    </location>
</feature>
<dbReference type="Proteomes" id="UP001515480">
    <property type="component" value="Unassembled WGS sequence"/>
</dbReference>
<keyword evidence="2" id="KW-0732">Signal</keyword>
<keyword evidence="4" id="KW-1185">Reference proteome</keyword>
<reference evidence="3 4" key="1">
    <citation type="journal article" date="2024" name="Science">
        <title>Giant polyketide synthase enzymes in the biosynthesis of giant marine polyether toxins.</title>
        <authorList>
            <person name="Fallon T.R."/>
            <person name="Shende V.V."/>
            <person name="Wierzbicki I.H."/>
            <person name="Pendleton A.L."/>
            <person name="Watervoot N.F."/>
            <person name="Auber R.P."/>
            <person name="Gonzalez D.J."/>
            <person name="Wisecaver J.H."/>
            <person name="Moore B.S."/>
        </authorList>
    </citation>
    <scope>NUCLEOTIDE SEQUENCE [LARGE SCALE GENOMIC DNA]</scope>
    <source>
        <strain evidence="3 4">12B1</strain>
    </source>
</reference>
<name>A0AB34JZE9_PRYPA</name>
<keyword evidence="1" id="KW-0812">Transmembrane</keyword>
<feature type="transmembrane region" description="Helical" evidence="1">
    <location>
        <begin position="81"/>
        <end position="103"/>
    </location>
</feature>
<evidence type="ECO:0000313" key="4">
    <source>
        <dbReference type="Proteomes" id="UP001515480"/>
    </source>
</evidence>
<organism evidence="3 4">
    <name type="scientific">Prymnesium parvum</name>
    <name type="common">Toxic golden alga</name>
    <dbReference type="NCBI Taxonomy" id="97485"/>
    <lineage>
        <taxon>Eukaryota</taxon>
        <taxon>Haptista</taxon>
        <taxon>Haptophyta</taxon>
        <taxon>Prymnesiophyceae</taxon>
        <taxon>Prymnesiales</taxon>
        <taxon>Prymnesiaceae</taxon>
        <taxon>Prymnesium</taxon>
    </lineage>
</organism>
<evidence type="ECO:0000256" key="1">
    <source>
        <dbReference type="SAM" id="Phobius"/>
    </source>
</evidence>
<feature type="signal peptide" evidence="2">
    <location>
        <begin position="1"/>
        <end position="16"/>
    </location>
</feature>
<evidence type="ECO:0000256" key="2">
    <source>
        <dbReference type="SAM" id="SignalP"/>
    </source>
</evidence>
<dbReference type="AlphaFoldDB" id="A0AB34JZE9"/>
<dbReference type="EMBL" id="JBGBPQ010000004">
    <property type="protein sequence ID" value="KAL1526045.1"/>
    <property type="molecule type" value="Genomic_DNA"/>
</dbReference>
<protein>
    <recommendedName>
        <fullName evidence="5">Transmembrane protein</fullName>
    </recommendedName>
</protein>
<proteinExistence type="predicted"/>
<sequence length="120" mass="12843">MLRLGCLFLALAPAAAFHVPAHAVRPQAVPAFATRSPAPLCQFGTGNFDSSKTDSFFLSPVPGKAKGYKPPAEPAQVNPLAVAYALTPFLIPVFFCFFLLVAVQGEKLPFPFLDGLYPSF</sequence>
<keyword evidence="1" id="KW-1133">Transmembrane helix</keyword>
<gene>
    <name evidence="3" type="ORF">AB1Y20_020866</name>
</gene>
<comment type="caution">
    <text evidence="3">The sequence shown here is derived from an EMBL/GenBank/DDBJ whole genome shotgun (WGS) entry which is preliminary data.</text>
</comment>